<organism evidence="2 3">
    <name type="scientific">Glaciimonas soli</name>
    <dbReference type="NCBI Taxonomy" id="2590999"/>
    <lineage>
        <taxon>Bacteria</taxon>
        <taxon>Pseudomonadati</taxon>
        <taxon>Pseudomonadota</taxon>
        <taxon>Betaproteobacteria</taxon>
        <taxon>Burkholderiales</taxon>
        <taxon>Oxalobacteraceae</taxon>
        <taxon>Glaciimonas</taxon>
    </lineage>
</organism>
<sequence length="243" mass="26691">MPTENKTSFEKFERVIPLVSHIAQVIIMLLTAGGLYFTVIPLYQKAAVDEQVAKQQLRLEQLQRTVATNYKKMRAEAIRQYVFLAGVDCTGLMTPIPPLGVRSTGADLNDKILAINVSDCMHADLTTATLLTALTPEDREALSVSVNNIAADIDIARLAAKVRNSAAKPPFNAAGPLDLGLGEFAEMQLAVIKKFGATDNQVRAAREQMSVNTQRNKMTVQYTTFARSEIGKLNQLVWPKNTD</sequence>
<evidence type="ECO:0000313" key="2">
    <source>
        <dbReference type="EMBL" id="MQR00974.1"/>
    </source>
</evidence>
<keyword evidence="1" id="KW-0472">Membrane</keyword>
<reference evidence="2 3" key="1">
    <citation type="submission" date="2019-10" db="EMBL/GenBank/DDBJ databases">
        <title>Glaciimonas soli sp. nov., a psychrophilic bacterium isolated from the forest soil of a high elevation mountain in Taiwan.</title>
        <authorList>
            <person name="Wang L.-T."/>
            <person name="Shieh W.Y."/>
        </authorList>
    </citation>
    <scope>NUCLEOTIDE SEQUENCE [LARGE SCALE GENOMIC DNA]</scope>
    <source>
        <strain evidence="2 3">GS1</strain>
    </source>
</reference>
<gene>
    <name evidence="2" type="ORF">GEV47_09795</name>
</gene>
<keyword evidence="1" id="KW-1133">Transmembrane helix</keyword>
<accession>A0A843YTE6</accession>
<feature type="transmembrane region" description="Helical" evidence="1">
    <location>
        <begin position="21"/>
        <end position="43"/>
    </location>
</feature>
<dbReference type="EMBL" id="WINI01000004">
    <property type="protein sequence ID" value="MQR00974.1"/>
    <property type="molecule type" value="Genomic_DNA"/>
</dbReference>
<evidence type="ECO:0000256" key="1">
    <source>
        <dbReference type="SAM" id="Phobius"/>
    </source>
</evidence>
<dbReference type="AlphaFoldDB" id="A0A843YTE6"/>
<proteinExistence type="predicted"/>
<evidence type="ECO:0000313" key="3">
    <source>
        <dbReference type="Proteomes" id="UP000451565"/>
    </source>
</evidence>
<protein>
    <submittedName>
        <fullName evidence="2">Uncharacterized protein</fullName>
    </submittedName>
</protein>
<keyword evidence="1" id="KW-0812">Transmembrane</keyword>
<dbReference type="RefSeq" id="WP_153234578.1">
    <property type="nucleotide sequence ID" value="NZ_WINI01000004.1"/>
</dbReference>
<comment type="caution">
    <text evidence="2">The sequence shown here is derived from an EMBL/GenBank/DDBJ whole genome shotgun (WGS) entry which is preliminary data.</text>
</comment>
<dbReference type="OrthoDB" id="9155805at2"/>
<name>A0A843YTE6_9BURK</name>
<dbReference type="Proteomes" id="UP000451565">
    <property type="component" value="Unassembled WGS sequence"/>
</dbReference>
<keyword evidence="3" id="KW-1185">Reference proteome</keyword>